<dbReference type="RefSeq" id="WP_237486891.1">
    <property type="nucleotide sequence ID" value="NZ_CAKLCM010000003.1"/>
</dbReference>
<dbReference type="CDD" id="cd02968">
    <property type="entry name" value="SCO"/>
    <property type="match status" value="1"/>
</dbReference>
<evidence type="ECO:0000256" key="1">
    <source>
        <dbReference type="ARBA" id="ARBA00010996"/>
    </source>
</evidence>
<comment type="similarity">
    <text evidence="1">Belongs to the SCO1/2 family.</text>
</comment>
<keyword evidence="3" id="KW-1185">Reference proteome</keyword>
<accession>A0ABM8ZPE3</accession>
<gene>
    <name evidence="2" type="ORF">VHP8226_04000</name>
</gene>
<dbReference type="PANTHER" id="PTHR12151">
    <property type="entry name" value="ELECTRON TRANSPORT PROTIN SCO1/SENC FAMILY MEMBER"/>
    <property type="match status" value="1"/>
</dbReference>
<dbReference type="Pfam" id="PF02630">
    <property type="entry name" value="SCO1-SenC"/>
    <property type="match status" value="1"/>
</dbReference>
<reference evidence="2" key="1">
    <citation type="submission" date="2021-12" db="EMBL/GenBank/DDBJ databases">
        <authorList>
            <person name="Rodrigo-Torres L."/>
            <person name="Arahal R. D."/>
            <person name="Lucena T."/>
        </authorList>
    </citation>
    <scope>NUCLEOTIDE SEQUENCE</scope>
    <source>
        <strain evidence="2">CECT 8226</strain>
    </source>
</reference>
<sequence>MKFKWLLLALAAFVLGISSKLYLDYHTQQKKMDQLAQVPDSVLYGKHNRPVTLFAASDPRIRILYFGFTRCPDVCPTSLAMLAGALNQLEVDTLDQIWPIFISLDPERDSAEAASEYAGYFHPRIDGLSAPLNITQPLAHQYGVIFRKTELEDSKLGYTLDHSSYFYILQPDGSLIEKVPHTLTPAPLLEAIRRVTQKQYIQKQYIQK</sequence>
<dbReference type="Gene3D" id="3.40.30.10">
    <property type="entry name" value="Glutaredoxin"/>
    <property type="match status" value="1"/>
</dbReference>
<organism evidence="2 3">
    <name type="scientific">Vibrio hippocampi</name>
    <dbReference type="NCBI Taxonomy" id="654686"/>
    <lineage>
        <taxon>Bacteria</taxon>
        <taxon>Pseudomonadati</taxon>
        <taxon>Pseudomonadota</taxon>
        <taxon>Gammaproteobacteria</taxon>
        <taxon>Vibrionales</taxon>
        <taxon>Vibrionaceae</taxon>
        <taxon>Vibrio</taxon>
    </lineage>
</organism>
<dbReference type="PANTHER" id="PTHR12151:SF25">
    <property type="entry name" value="LINALOOL DEHYDRATASE_ISOMERASE DOMAIN-CONTAINING PROTEIN"/>
    <property type="match status" value="1"/>
</dbReference>
<dbReference type="EMBL" id="CAKLCM010000003">
    <property type="protein sequence ID" value="CAH0530357.1"/>
    <property type="molecule type" value="Genomic_DNA"/>
</dbReference>
<dbReference type="InterPro" id="IPR003782">
    <property type="entry name" value="SCO1/SenC"/>
</dbReference>
<evidence type="ECO:0008006" key="4">
    <source>
        <dbReference type="Google" id="ProtNLM"/>
    </source>
</evidence>
<comment type="caution">
    <text evidence="2">The sequence shown here is derived from an EMBL/GenBank/DDBJ whole genome shotgun (WGS) entry which is preliminary data.</text>
</comment>
<dbReference type="SUPFAM" id="SSF52833">
    <property type="entry name" value="Thioredoxin-like"/>
    <property type="match status" value="1"/>
</dbReference>
<dbReference type="Proteomes" id="UP000838160">
    <property type="component" value="Unassembled WGS sequence"/>
</dbReference>
<evidence type="ECO:0000313" key="2">
    <source>
        <dbReference type="EMBL" id="CAH0530357.1"/>
    </source>
</evidence>
<name>A0ABM8ZPE3_9VIBR</name>
<proteinExistence type="inferred from homology"/>
<dbReference type="InterPro" id="IPR036249">
    <property type="entry name" value="Thioredoxin-like_sf"/>
</dbReference>
<protein>
    <recommendedName>
        <fullName evidence="4">SCO family protein</fullName>
    </recommendedName>
</protein>
<evidence type="ECO:0000313" key="3">
    <source>
        <dbReference type="Proteomes" id="UP000838160"/>
    </source>
</evidence>